<feature type="compositionally biased region" description="Basic and acidic residues" evidence="2">
    <location>
        <begin position="1"/>
        <end position="11"/>
    </location>
</feature>
<dbReference type="AlphaFoldDB" id="A0A4V2Q7N1"/>
<evidence type="ECO:0000256" key="2">
    <source>
        <dbReference type="SAM" id="MobiDB-lite"/>
    </source>
</evidence>
<comment type="caution">
    <text evidence="3">The sequence shown here is derived from an EMBL/GenBank/DDBJ whole genome shotgun (WGS) entry which is preliminary data.</text>
</comment>
<gene>
    <name evidence="3" type="ORF">EV691_10774</name>
</gene>
<reference evidence="3 4" key="1">
    <citation type="submission" date="2019-03" db="EMBL/GenBank/DDBJ databases">
        <title>Genomic Encyclopedia of Type Strains, Phase IV (KMG-IV): sequencing the most valuable type-strain genomes for metagenomic binning, comparative biology and taxonomic classification.</title>
        <authorList>
            <person name="Goeker M."/>
        </authorList>
    </citation>
    <scope>NUCLEOTIDE SEQUENCE [LARGE SCALE GENOMIC DNA]</scope>
    <source>
        <strain evidence="3 4">DSM 2286</strain>
    </source>
</reference>
<dbReference type="Proteomes" id="UP000295169">
    <property type="component" value="Unassembled WGS sequence"/>
</dbReference>
<accession>A0A4V2Q7N1</accession>
<evidence type="ECO:0000256" key="1">
    <source>
        <dbReference type="SAM" id="Coils"/>
    </source>
</evidence>
<sequence>MKMEQIRKFGPRDGSAAGEGPGMTRSSLLVAALMVLLLWLLSRETDALRIELGRVSERADQAERLASQRQADIERLTALLGSERGSRERLRHEQDDLRAALVGHQQRLEELKHENQKLRDWAAESLPAAHRLRDQPAITDVDAYREHLSGSDARPAAAVEQSAQ</sequence>
<evidence type="ECO:0000313" key="3">
    <source>
        <dbReference type="EMBL" id="TCL32548.1"/>
    </source>
</evidence>
<proteinExistence type="predicted"/>
<keyword evidence="1" id="KW-0175">Coiled coil</keyword>
<feature type="coiled-coil region" evidence="1">
    <location>
        <begin position="59"/>
        <end position="114"/>
    </location>
</feature>
<evidence type="ECO:0000313" key="4">
    <source>
        <dbReference type="Proteomes" id="UP000295169"/>
    </source>
</evidence>
<organism evidence="3 4">
    <name type="scientific">Azotobacter chroococcum</name>
    <dbReference type="NCBI Taxonomy" id="353"/>
    <lineage>
        <taxon>Bacteria</taxon>
        <taxon>Pseudomonadati</taxon>
        <taxon>Pseudomonadota</taxon>
        <taxon>Gammaproteobacteria</taxon>
        <taxon>Pseudomonadales</taxon>
        <taxon>Pseudomonadaceae</taxon>
        <taxon>Azotobacter</taxon>
    </lineage>
</organism>
<protein>
    <submittedName>
        <fullName evidence="3">LysB family phage lysis regulatory protein</fullName>
    </submittedName>
</protein>
<name>A0A4V2Q7N1_9GAMM</name>
<dbReference type="EMBL" id="SMMU01000007">
    <property type="protein sequence ID" value="TCL32548.1"/>
    <property type="molecule type" value="Genomic_DNA"/>
</dbReference>
<feature type="region of interest" description="Disordered" evidence="2">
    <location>
        <begin position="1"/>
        <end position="20"/>
    </location>
</feature>